<sequence>MEKRINKKIETYVTSFKDQIRNKINELEISDKNKMSELMEYVYEYPRFTLCKDDLSKRKRIKNSIPSLNRCSAKRANGEQCTRRRKEGCEFCGTHSKGTPNGLIQGENVDDNGVPCGNFHKLEVFAEEVKGIVYYLDKYNNVYNTEDILSEKQNPRIIAKYVKEEDKYTIPELGLV</sequence>
<name>A0A6C0LRN8_9ZZZZ</name>
<evidence type="ECO:0000313" key="1">
    <source>
        <dbReference type="EMBL" id="QHU32665.1"/>
    </source>
</evidence>
<protein>
    <submittedName>
        <fullName evidence="1">Uncharacterized protein</fullName>
    </submittedName>
</protein>
<accession>A0A6C0LRN8</accession>
<dbReference type="AlphaFoldDB" id="A0A6C0LRN8"/>
<proteinExistence type="predicted"/>
<dbReference type="EMBL" id="MN740541">
    <property type="protein sequence ID" value="QHU32665.1"/>
    <property type="molecule type" value="Genomic_DNA"/>
</dbReference>
<reference evidence="1" key="1">
    <citation type="journal article" date="2020" name="Nature">
        <title>Giant virus diversity and host interactions through global metagenomics.</title>
        <authorList>
            <person name="Schulz F."/>
            <person name="Roux S."/>
            <person name="Paez-Espino D."/>
            <person name="Jungbluth S."/>
            <person name="Walsh D.A."/>
            <person name="Denef V.J."/>
            <person name="McMahon K.D."/>
            <person name="Konstantinidis K.T."/>
            <person name="Eloe-Fadrosh E.A."/>
            <person name="Kyrpides N.C."/>
            <person name="Woyke T."/>
        </authorList>
    </citation>
    <scope>NUCLEOTIDE SEQUENCE</scope>
    <source>
        <strain evidence="1">GVMAG-M-3300027969-2</strain>
    </source>
</reference>
<organism evidence="1">
    <name type="scientific">viral metagenome</name>
    <dbReference type="NCBI Taxonomy" id="1070528"/>
    <lineage>
        <taxon>unclassified sequences</taxon>
        <taxon>metagenomes</taxon>
        <taxon>organismal metagenomes</taxon>
    </lineage>
</organism>